<accession>A0ABR1PTQ1</accession>
<proteinExistence type="predicted"/>
<dbReference type="RefSeq" id="XP_066693150.1">
    <property type="nucleotide sequence ID" value="XM_066850912.1"/>
</dbReference>
<name>A0ABR1PTQ1_9PEZI</name>
<dbReference type="GeneID" id="92083974"/>
<dbReference type="EMBL" id="JAQQWE010000010">
    <property type="protein sequence ID" value="KAK7937822.1"/>
    <property type="molecule type" value="Genomic_DNA"/>
</dbReference>
<gene>
    <name evidence="1" type="ORF">PG986_014690</name>
</gene>
<evidence type="ECO:0000313" key="1">
    <source>
        <dbReference type="EMBL" id="KAK7937822.1"/>
    </source>
</evidence>
<dbReference type="Proteomes" id="UP001391051">
    <property type="component" value="Unassembled WGS sequence"/>
</dbReference>
<sequence length="99" mass="10571">MDANGDANAEYETEPEYIAAAPVDAAEPLSVYDAIPDEYGGTVIPNSPMKQTSQPATQEGSGVFTTCCFLTMTFATPYIVVLRHQGRGEFALGHMSHLG</sequence>
<protein>
    <submittedName>
        <fullName evidence="1">Uncharacterized protein</fullName>
    </submittedName>
</protein>
<reference evidence="1 2" key="1">
    <citation type="submission" date="2023-01" db="EMBL/GenBank/DDBJ databases">
        <title>Analysis of 21 Apiospora genomes using comparative genomics revels a genus with tremendous synthesis potential of carbohydrate active enzymes and secondary metabolites.</title>
        <authorList>
            <person name="Sorensen T."/>
        </authorList>
    </citation>
    <scope>NUCLEOTIDE SEQUENCE [LARGE SCALE GENOMIC DNA]</scope>
    <source>
        <strain evidence="1 2">CBS 24483</strain>
    </source>
</reference>
<organism evidence="1 2">
    <name type="scientific">Apiospora aurea</name>
    <dbReference type="NCBI Taxonomy" id="335848"/>
    <lineage>
        <taxon>Eukaryota</taxon>
        <taxon>Fungi</taxon>
        <taxon>Dikarya</taxon>
        <taxon>Ascomycota</taxon>
        <taxon>Pezizomycotina</taxon>
        <taxon>Sordariomycetes</taxon>
        <taxon>Xylariomycetidae</taxon>
        <taxon>Amphisphaeriales</taxon>
        <taxon>Apiosporaceae</taxon>
        <taxon>Apiospora</taxon>
    </lineage>
</organism>
<comment type="caution">
    <text evidence="1">The sequence shown here is derived from an EMBL/GenBank/DDBJ whole genome shotgun (WGS) entry which is preliminary data.</text>
</comment>
<keyword evidence="2" id="KW-1185">Reference proteome</keyword>
<evidence type="ECO:0000313" key="2">
    <source>
        <dbReference type="Proteomes" id="UP001391051"/>
    </source>
</evidence>